<evidence type="ECO:0000256" key="3">
    <source>
        <dbReference type="ARBA" id="ARBA00022475"/>
    </source>
</evidence>
<dbReference type="EMBL" id="FOXA01000004">
    <property type="protein sequence ID" value="SFP23209.1"/>
    <property type="molecule type" value="Genomic_DNA"/>
</dbReference>
<dbReference type="InterPro" id="IPR007387">
    <property type="entry name" value="TRAP_DctQ"/>
</dbReference>
<protein>
    <recommendedName>
        <fullName evidence="9">TRAP transporter small permease protein</fullName>
    </recommendedName>
</protein>
<comment type="function">
    <text evidence="9">Part of the tripartite ATP-independent periplasmic (TRAP) transport system.</text>
</comment>
<dbReference type="GO" id="GO:0015740">
    <property type="term" value="P:C4-dicarboxylate transport"/>
    <property type="evidence" value="ECO:0007669"/>
    <property type="project" value="TreeGrafter"/>
</dbReference>
<dbReference type="STRING" id="441119.SAMN04488047_1043"/>
<reference evidence="11 12" key="1">
    <citation type="submission" date="2016-10" db="EMBL/GenBank/DDBJ databases">
        <authorList>
            <person name="de Groot N.N."/>
        </authorList>
    </citation>
    <scope>NUCLEOTIDE SEQUENCE [LARGE SCALE GENOMIC DNA]</scope>
    <source>
        <strain evidence="11 12">DSM 19547</strain>
    </source>
</reference>
<sequence length="191" mass="20400">MSQNSRQNKTDKRAAVIPSPRMPKGRLGTIAGAIFRVTALFGMACLFGAGLVTVIDVGLRFVGGAIPGAVDLVQLLILATAFTAIPFAFFRDGHVSVDLVTQAFPDRVQAFLAVLTALAALGLMALILWYGWGAAQMQMMFGDVSQNLRIPMIWYWAPLLAGSGLSILACLFALWAAVVSFLFPSTGLHRG</sequence>
<feature type="domain" description="Tripartite ATP-independent periplasmic transporters DctQ component" evidence="10">
    <location>
        <begin position="51"/>
        <end position="177"/>
    </location>
</feature>
<gene>
    <name evidence="11" type="ORF">SAMN04488047_1043</name>
</gene>
<dbReference type="InterPro" id="IPR055348">
    <property type="entry name" value="DctQ"/>
</dbReference>
<keyword evidence="4 9" id="KW-0997">Cell inner membrane</keyword>
<dbReference type="GO" id="GO:0022857">
    <property type="term" value="F:transmembrane transporter activity"/>
    <property type="evidence" value="ECO:0007669"/>
    <property type="project" value="UniProtKB-UniRule"/>
</dbReference>
<keyword evidence="7 9" id="KW-0472">Membrane</keyword>
<evidence type="ECO:0000313" key="12">
    <source>
        <dbReference type="Proteomes" id="UP000199356"/>
    </source>
</evidence>
<accession>A0A1I5NN28</accession>
<dbReference type="PANTHER" id="PTHR35011">
    <property type="entry name" value="2,3-DIKETO-L-GULONATE TRAP TRANSPORTER SMALL PERMEASE PROTEIN YIAM"/>
    <property type="match status" value="1"/>
</dbReference>
<keyword evidence="2 9" id="KW-0813">Transport</keyword>
<dbReference type="GO" id="GO:0005886">
    <property type="term" value="C:plasma membrane"/>
    <property type="evidence" value="ECO:0007669"/>
    <property type="project" value="UniProtKB-SubCell"/>
</dbReference>
<evidence type="ECO:0000256" key="1">
    <source>
        <dbReference type="ARBA" id="ARBA00004429"/>
    </source>
</evidence>
<evidence type="ECO:0000256" key="7">
    <source>
        <dbReference type="ARBA" id="ARBA00023136"/>
    </source>
</evidence>
<evidence type="ECO:0000259" key="10">
    <source>
        <dbReference type="Pfam" id="PF04290"/>
    </source>
</evidence>
<keyword evidence="5 9" id="KW-0812">Transmembrane</keyword>
<evidence type="ECO:0000256" key="4">
    <source>
        <dbReference type="ARBA" id="ARBA00022519"/>
    </source>
</evidence>
<evidence type="ECO:0000256" key="6">
    <source>
        <dbReference type="ARBA" id="ARBA00022989"/>
    </source>
</evidence>
<feature type="transmembrane region" description="Helical" evidence="9">
    <location>
        <begin position="152"/>
        <end position="183"/>
    </location>
</feature>
<comment type="subunit">
    <text evidence="9">The complex comprises the extracytoplasmic solute receptor protein and the two transmembrane proteins.</text>
</comment>
<feature type="transmembrane region" description="Helical" evidence="9">
    <location>
        <begin position="110"/>
        <end position="132"/>
    </location>
</feature>
<feature type="transmembrane region" description="Helical" evidence="9">
    <location>
        <begin position="27"/>
        <end position="52"/>
    </location>
</feature>
<keyword evidence="6 9" id="KW-1133">Transmembrane helix</keyword>
<dbReference type="Proteomes" id="UP000199356">
    <property type="component" value="Unassembled WGS sequence"/>
</dbReference>
<dbReference type="PANTHER" id="PTHR35011:SF10">
    <property type="entry name" value="TRAP TRANSPORTER SMALL PERMEASE PROTEIN"/>
    <property type="match status" value="1"/>
</dbReference>
<evidence type="ECO:0000256" key="5">
    <source>
        <dbReference type="ARBA" id="ARBA00022692"/>
    </source>
</evidence>
<organism evidence="11 12">
    <name type="scientific">Tranquillimonas alkanivorans</name>
    <dbReference type="NCBI Taxonomy" id="441119"/>
    <lineage>
        <taxon>Bacteria</taxon>
        <taxon>Pseudomonadati</taxon>
        <taxon>Pseudomonadota</taxon>
        <taxon>Alphaproteobacteria</taxon>
        <taxon>Rhodobacterales</taxon>
        <taxon>Roseobacteraceae</taxon>
        <taxon>Tranquillimonas</taxon>
    </lineage>
</organism>
<keyword evidence="12" id="KW-1185">Reference proteome</keyword>
<evidence type="ECO:0000256" key="2">
    <source>
        <dbReference type="ARBA" id="ARBA00022448"/>
    </source>
</evidence>
<dbReference type="AlphaFoldDB" id="A0A1I5NN28"/>
<evidence type="ECO:0000256" key="9">
    <source>
        <dbReference type="RuleBase" id="RU369079"/>
    </source>
</evidence>
<dbReference type="Pfam" id="PF04290">
    <property type="entry name" value="DctQ"/>
    <property type="match status" value="1"/>
</dbReference>
<comment type="similarity">
    <text evidence="8 9">Belongs to the TRAP transporter small permease family.</text>
</comment>
<keyword evidence="3" id="KW-1003">Cell membrane</keyword>
<evidence type="ECO:0000313" key="11">
    <source>
        <dbReference type="EMBL" id="SFP23209.1"/>
    </source>
</evidence>
<comment type="subcellular location">
    <subcellularLocation>
        <location evidence="1 9">Cell inner membrane</location>
        <topology evidence="1 9">Multi-pass membrane protein</topology>
    </subcellularLocation>
</comment>
<feature type="transmembrane region" description="Helical" evidence="9">
    <location>
        <begin position="72"/>
        <end position="90"/>
    </location>
</feature>
<proteinExistence type="inferred from homology"/>
<evidence type="ECO:0000256" key="8">
    <source>
        <dbReference type="ARBA" id="ARBA00038436"/>
    </source>
</evidence>
<name>A0A1I5NN28_9RHOB</name>